<name>A0A934HP47_9CLOT</name>
<feature type="domain" description="Bacterial transcriptional activator" evidence="1">
    <location>
        <begin position="122"/>
        <end position="238"/>
    </location>
</feature>
<accession>A0A934HP47</accession>
<dbReference type="SUPFAM" id="SSF48452">
    <property type="entry name" value="TPR-like"/>
    <property type="match status" value="1"/>
</dbReference>
<dbReference type="Proteomes" id="UP000622687">
    <property type="component" value="Unassembled WGS sequence"/>
</dbReference>
<dbReference type="EMBL" id="JAEEGB010000004">
    <property type="protein sequence ID" value="MBI6871745.1"/>
    <property type="molecule type" value="Genomic_DNA"/>
</dbReference>
<dbReference type="GO" id="GO:0003677">
    <property type="term" value="F:DNA binding"/>
    <property type="evidence" value="ECO:0007669"/>
    <property type="project" value="InterPro"/>
</dbReference>
<dbReference type="PANTHER" id="PTHR35807:SF2">
    <property type="entry name" value="TRANSCRIPTIONAL ACTIVATOR DOMAIN"/>
    <property type="match status" value="1"/>
</dbReference>
<dbReference type="SUPFAM" id="SSF46894">
    <property type="entry name" value="C-terminal effector domain of the bipartite response regulators"/>
    <property type="match status" value="1"/>
</dbReference>
<sequence>MLGKITMKFNGEYIENKLSNKAIALICYLITNSEKKISRENLAGLLWADSDEESSRYNLRYSLWSIKRIIHHDEKGEELIISEKDSCYINKRYDFFCDILFLKNYEEKNNITLEELLNLKTLFSGEFLEGLYIKKASEFNDFILFERIIFQNKNLEILKKISKKYEELNQPENFIRTVKEMLVIDLYNEDFAYMLMDTYNKSENITSAIDFYQSFEKSLRKNLNISPSKKLKTLYSSIISTNQNEKKITNNSYANVQKKHLFINTFCLKKIPFFWISDVIGKIVEELKAYKELIIETNYIADLAFIQNKIVLLSKEKIKVPQAVPPVRVINALYELLKSLPEFYLIHIKINNFENIDSISKDALQYIESNSIEGIEIIKY</sequence>
<gene>
    <name evidence="2" type="ORF">I6U51_03370</name>
</gene>
<dbReference type="InterPro" id="IPR005158">
    <property type="entry name" value="BTAD"/>
</dbReference>
<evidence type="ECO:0000313" key="2">
    <source>
        <dbReference type="EMBL" id="MBI6871745.1"/>
    </source>
</evidence>
<dbReference type="GO" id="GO:0006355">
    <property type="term" value="P:regulation of DNA-templated transcription"/>
    <property type="evidence" value="ECO:0007669"/>
    <property type="project" value="InterPro"/>
</dbReference>
<dbReference type="Pfam" id="PF03704">
    <property type="entry name" value="BTAD"/>
    <property type="match status" value="1"/>
</dbReference>
<keyword evidence="3" id="KW-1185">Reference proteome</keyword>
<dbReference type="InterPro" id="IPR036388">
    <property type="entry name" value="WH-like_DNA-bd_sf"/>
</dbReference>
<dbReference type="AlphaFoldDB" id="A0A934HP47"/>
<organism evidence="2 3">
    <name type="scientific">Clostridium aciditolerans</name>
    <dbReference type="NCBI Taxonomy" id="339861"/>
    <lineage>
        <taxon>Bacteria</taxon>
        <taxon>Bacillati</taxon>
        <taxon>Bacillota</taxon>
        <taxon>Clostridia</taxon>
        <taxon>Eubacteriales</taxon>
        <taxon>Clostridiaceae</taxon>
        <taxon>Clostridium</taxon>
    </lineage>
</organism>
<dbReference type="PANTHER" id="PTHR35807">
    <property type="entry name" value="TRANSCRIPTIONAL REGULATOR REDD-RELATED"/>
    <property type="match status" value="1"/>
</dbReference>
<evidence type="ECO:0000313" key="3">
    <source>
        <dbReference type="Proteomes" id="UP000622687"/>
    </source>
</evidence>
<dbReference type="InterPro" id="IPR011990">
    <property type="entry name" value="TPR-like_helical_dom_sf"/>
</dbReference>
<dbReference type="InterPro" id="IPR051677">
    <property type="entry name" value="AfsR-DnrI-RedD_regulator"/>
</dbReference>
<protein>
    <recommendedName>
        <fullName evidence="1">Bacterial transcriptional activator domain-containing protein</fullName>
    </recommendedName>
</protein>
<dbReference type="Gene3D" id="1.25.40.10">
    <property type="entry name" value="Tetratricopeptide repeat domain"/>
    <property type="match status" value="1"/>
</dbReference>
<evidence type="ECO:0000259" key="1">
    <source>
        <dbReference type="Pfam" id="PF03704"/>
    </source>
</evidence>
<dbReference type="Gene3D" id="1.10.10.10">
    <property type="entry name" value="Winged helix-like DNA-binding domain superfamily/Winged helix DNA-binding domain"/>
    <property type="match status" value="1"/>
</dbReference>
<proteinExistence type="predicted"/>
<dbReference type="InterPro" id="IPR016032">
    <property type="entry name" value="Sig_transdc_resp-reg_C-effctor"/>
</dbReference>
<comment type="caution">
    <text evidence="2">The sequence shown here is derived from an EMBL/GenBank/DDBJ whole genome shotgun (WGS) entry which is preliminary data.</text>
</comment>
<reference evidence="2" key="1">
    <citation type="submission" date="2020-12" db="EMBL/GenBank/DDBJ databases">
        <title>Clostridium thailandense sp. nov., a novel acetogenic bacterium isolated from peat land soil in Thailand.</title>
        <authorList>
            <person name="Chaikitkaew S."/>
            <person name="Birkeland N.K."/>
        </authorList>
    </citation>
    <scope>NUCLEOTIDE SEQUENCE</scope>
    <source>
        <strain evidence="2">DSM 17425</strain>
    </source>
</reference>